<dbReference type="SUPFAM" id="SSF117916">
    <property type="entry name" value="Fe-S cluster assembly (FSCA) domain-like"/>
    <property type="match status" value="1"/>
</dbReference>
<dbReference type="InterPro" id="IPR039796">
    <property type="entry name" value="MIP18"/>
</dbReference>
<dbReference type="AlphaFoldDB" id="A0A4Q9LF81"/>
<dbReference type="Gene3D" id="3.30.300.130">
    <property type="entry name" value="Fe-S cluster assembly (FSCA)"/>
    <property type="match status" value="1"/>
</dbReference>
<dbReference type="STRING" id="148818.A0A4Q9LF81"/>
<comment type="similarity">
    <text evidence="1">Belongs to the MIP18 family.</text>
</comment>
<accession>A0A4Q9LF81</accession>
<comment type="caution">
    <text evidence="2">The sequence shown here is derived from an EMBL/GenBank/DDBJ whole genome shotgun (WGS) entry which is preliminary data.</text>
</comment>
<sequence length="187" mass="21334">MNENPIIQDINEPRIKLELKNNKLINITVDTIYELLRDIKDPEHPNTLEDLGIINKSGIKIGVIESSNIGEIESSVEKQDFLSNNDKNEMFLFKKGVSITDYGLPINYIDISFVPTIPHCSMAALIGLSIKRQLMKFVDEKYWIRVYIAAETHVNELALNKQLNDKDRVMAAFENEAIVDLIDMCLP</sequence>
<dbReference type="Proteomes" id="UP000291404">
    <property type="component" value="Unassembled WGS sequence"/>
</dbReference>
<organism evidence="2 3">
    <name type="scientific">Hamiltosporidium magnivora</name>
    <dbReference type="NCBI Taxonomy" id="148818"/>
    <lineage>
        <taxon>Eukaryota</taxon>
        <taxon>Fungi</taxon>
        <taxon>Fungi incertae sedis</taxon>
        <taxon>Microsporidia</taxon>
        <taxon>Dubosqiidae</taxon>
        <taxon>Hamiltosporidium</taxon>
    </lineage>
</organism>
<dbReference type="EMBL" id="PITI01000402">
    <property type="protein sequence ID" value="TBU06663.1"/>
    <property type="molecule type" value="Genomic_DNA"/>
</dbReference>
<dbReference type="GO" id="GO:0051604">
    <property type="term" value="P:protein maturation"/>
    <property type="evidence" value="ECO:0007669"/>
    <property type="project" value="InterPro"/>
</dbReference>
<reference evidence="2 3" key="1">
    <citation type="submission" date="2017-12" db="EMBL/GenBank/DDBJ databases">
        <authorList>
            <person name="Pombert J.-F."/>
            <person name="Haag K.L."/>
            <person name="Ebert D."/>
        </authorList>
    </citation>
    <scope>NUCLEOTIDE SEQUENCE [LARGE SCALE GENOMIC DNA]</scope>
    <source>
        <strain evidence="2">BE-OM-2</strain>
    </source>
</reference>
<evidence type="ECO:0000313" key="2">
    <source>
        <dbReference type="EMBL" id="TBU06663.1"/>
    </source>
</evidence>
<evidence type="ECO:0000313" key="3">
    <source>
        <dbReference type="Proteomes" id="UP000291404"/>
    </source>
</evidence>
<keyword evidence="3" id="KW-1185">Reference proteome</keyword>
<proteinExistence type="inferred from homology"/>
<dbReference type="VEuPathDB" id="MicrosporidiaDB:CWI39_0129p0020"/>
<gene>
    <name evidence="2" type="ORF">CWI36_0402p0020</name>
</gene>
<protein>
    <recommendedName>
        <fullName evidence="4">MIP18 family-like domain-containing protein</fullName>
    </recommendedName>
</protein>
<dbReference type="Gene3D" id="6.10.250.1280">
    <property type="match status" value="1"/>
</dbReference>
<dbReference type="VEuPathDB" id="MicrosporidiaDB:CWI36_0402p0020"/>
<name>A0A4Q9LF81_9MICR</name>
<evidence type="ECO:0000256" key="1">
    <source>
        <dbReference type="ARBA" id="ARBA00010381"/>
    </source>
</evidence>
<evidence type="ECO:0008006" key="4">
    <source>
        <dbReference type="Google" id="ProtNLM"/>
    </source>
</evidence>
<dbReference type="PANTHER" id="PTHR12377">
    <property type="entry name" value="CYTOSOLIC IRON-SULFUR ASSEMBLY COMPONENT 2B-RELATED"/>
    <property type="match status" value="1"/>
</dbReference>
<dbReference type="InterPro" id="IPR034904">
    <property type="entry name" value="FSCA_dom_sf"/>
</dbReference>